<organism evidence="2 3">
    <name type="scientific">Venustampulla echinocandica</name>
    <dbReference type="NCBI Taxonomy" id="2656787"/>
    <lineage>
        <taxon>Eukaryota</taxon>
        <taxon>Fungi</taxon>
        <taxon>Dikarya</taxon>
        <taxon>Ascomycota</taxon>
        <taxon>Pezizomycotina</taxon>
        <taxon>Leotiomycetes</taxon>
        <taxon>Helotiales</taxon>
        <taxon>Pleuroascaceae</taxon>
        <taxon>Venustampulla</taxon>
    </lineage>
</organism>
<dbReference type="GeneID" id="43597679"/>
<sequence length="350" mass="40898">MTSLDLNLKHHIHYSLRPAVVEYLWGPQSSRVNILGQAKNLEGFFALYFGYYNKQCDLIGRHAKGKYSSVESHRDIMGIAQLLQQPLTREEVRKHMSSFLKVADKEQHETSINLVARLLLMIKFGDVPHECRGGRYLEWSYGSLPEFVHNYFSCPPARSHDRIKLEKSFSALNLQRIAGIEIWWTDNLADHLRMMDDDKAIAVFHHASFLDYQIDNHANSPIFPDGFIEETLRTIALLLPKYDQATRNWYRKVASNPGCHLDMQLVEIGNLNAESRQLENFKYWHDRLVILKQVYDDARPTTLSQWWYDRRNGAQWYPFWIALWVLVLTTFFGLVQCIEGALQAYKAFRS</sequence>
<dbReference type="Proteomes" id="UP000254866">
    <property type="component" value="Unassembled WGS sequence"/>
</dbReference>
<gene>
    <name evidence="2" type="ORF">BP5553_04830</name>
</gene>
<feature type="transmembrane region" description="Helical" evidence="1">
    <location>
        <begin position="319"/>
        <end position="342"/>
    </location>
</feature>
<evidence type="ECO:0000313" key="3">
    <source>
        <dbReference type="Proteomes" id="UP000254866"/>
    </source>
</evidence>
<protein>
    <submittedName>
        <fullName evidence="2">Uncharacterized protein</fullName>
    </submittedName>
</protein>
<keyword evidence="3" id="KW-1185">Reference proteome</keyword>
<evidence type="ECO:0000313" key="2">
    <source>
        <dbReference type="EMBL" id="RDL37397.1"/>
    </source>
</evidence>
<name>A0A370TPE8_9HELO</name>
<keyword evidence="1" id="KW-0812">Transmembrane</keyword>
<dbReference type="EMBL" id="NPIC01000003">
    <property type="protein sequence ID" value="RDL37397.1"/>
    <property type="molecule type" value="Genomic_DNA"/>
</dbReference>
<accession>A0A370TPE8</accession>
<evidence type="ECO:0000256" key="1">
    <source>
        <dbReference type="SAM" id="Phobius"/>
    </source>
</evidence>
<reference evidence="2 3" key="1">
    <citation type="journal article" date="2018" name="IMA Fungus">
        <title>IMA Genome-F 9: Draft genome sequence of Annulohypoxylon stygium, Aspergillus mulundensis, Berkeleyomyces basicola (syn. Thielaviopsis basicola), Ceratocystis smalleyi, two Cercospora beticola strains, Coleophoma cylindrospora, Fusarium fracticaudum, Phialophora cf. hyalina, and Morchella septimelata.</title>
        <authorList>
            <person name="Wingfield B.D."/>
            <person name="Bills G.F."/>
            <person name="Dong Y."/>
            <person name="Huang W."/>
            <person name="Nel W.J."/>
            <person name="Swalarsk-Parry B.S."/>
            <person name="Vaghefi N."/>
            <person name="Wilken P.M."/>
            <person name="An Z."/>
            <person name="de Beer Z.W."/>
            <person name="De Vos L."/>
            <person name="Chen L."/>
            <person name="Duong T.A."/>
            <person name="Gao Y."/>
            <person name="Hammerbacher A."/>
            <person name="Kikkert J.R."/>
            <person name="Li Y."/>
            <person name="Li H."/>
            <person name="Li K."/>
            <person name="Li Q."/>
            <person name="Liu X."/>
            <person name="Ma X."/>
            <person name="Naidoo K."/>
            <person name="Pethybridge S.J."/>
            <person name="Sun J."/>
            <person name="Steenkamp E.T."/>
            <person name="van der Nest M.A."/>
            <person name="van Wyk S."/>
            <person name="Wingfield M.J."/>
            <person name="Xiong C."/>
            <person name="Yue Q."/>
            <person name="Zhang X."/>
        </authorList>
    </citation>
    <scope>NUCLEOTIDE SEQUENCE [LARGE SCALE GENOMIC DNA]</scope>
    <source>
        <strain evidence="2 3">BP 5553</strain>
    </source>
</reference>
<proteinExistence type="predicted"/>
<keyword evidence="1" id="KW-0472">Membrane</keyword>
<keyword evidence="1" id="KW-1133">Transmembrane helix</keyword>
<dbReference type="RefSeq" id="XP_031870053.1">
    <property type="nucleotide sequence ID" value="XM_032013453.1"/>
</dbReference>
<dbReference type="AlphaFoldDB" id="A0A370TPE8"/>
<comment type="caution">
    <text evidence="2">The sequence shown here is derived from an EMBL/GenBank/DDBJ whole genome shotgun (WGS) entry which is preliminary data.</text>
</comment>
<dbReference type="OrthoDB" id="5428890at2759"/>